<proteinExistence type="inferred from homology"/>
<dbReference type="AlphaFoldDB" id="A0A238J105"/>
<sequence length="252" mass="26259">MKDLSEIPLLVQLALGIATGGLTGLTGASGMSVLISVLLALKTPAQQIVATTFAIAGVNATFAILPFLRKNRPAKHDILAIAAPASLGGVASFLFLARNLGGDTLGLALTGFMFLAGLYLVTSVGKQDHQLVRTPAYLLSTLAFLAGGMIGVFGGGGAIFITIGLVVLFGYSYHQALMLSLLVTVVTCVPLIGLSYVEGNLFIWPVLVILASSVPCALVAATWANRVPERTIKRLLGVYLVCISLFLFGGRL</sequence>
<dbReference type="PANTHER" id="PTHR43701:SF2">
    <property type="entry name" value="MEMBRANE TRANSPORTER PROTEIN YJNA-RELATED"/>
    <property type="match status" value="1"/>
</dbReference>
<evidence type="ECO:0000256" key="3">
    <source>
        <dbReference type="ARBA" id="ARBA00022989"/>
    </source>
</evidence>
<dbReference type="PANTHER" id="PTHR43701">
    <property type="entry name" value="MEMBRANE TRANSPORTER PROTEIN MJ0441-RELATED"/>
    <property type="match status" value="1"/>
</dbReference>
<dbReference type="GO" id="GO:0005886">
    <property type="term" value="C:plasma membrane"/>
    <property type="evidence" value="ECO:0007669"/>
    <property type="project" value="UniProtKB-SubCell"/>
</dbReference>
<reference evidence="6 7" key="1">
    <citation type="submission" date="2017-05" db="EMBL/GenBank/DDBJ databases">
        <authorList>
            <person name="Song R."/>
            <person name="Chenine A.L."/>
            <person name="Ruprecht R.M."/>
        </authorList>
    </citation>
    <scope>NUCLEOTIDE SEQUENCE [LARGE SCALE GENOMIC DNA]</scope>
    <source>
        <strain evidence="6 7">CECT 8489</strain>
    </source>
</reference>
<feature type="transmembrane region" description="Helical" evidence="5">
    <location>
        <begin position="78"/>
        <end position="97"/>
    </location>
</feature>
<dbReference type="InterPro" id="IPR051598">
    <property type="entry name" value="TSUP/Inactive_protease-like"/>
</dbReference>
<dbReference type="InterPro" id="IPR002781">
    <property type="entry name" value="TM_pro_TauE-like"/>
</dbReference>
<dbReference type="RefSeq" id="WP_093973645.1">
    <property type="nucleotide sequence ID" value="NZ_FXXQ01000005.1"/>
</dbReference>
<evidence type="ECO:0000256" key="1">
    <source>
        <dbReference type="ARBA" id="ARBA00004141"/>
    </source>
</evidence>
<dbReference type="Proteomes" id="UP000201838">
    <property type="component" value="Unassembled WGS sequence"/>
</dbReference>
<feature type="transmembrane region" description="Helical" evidence="5">
    <location>
        <begin position="142"/>
        <end position="169"/>
    </location>
</feature>
<evidence type="ECO:0000256" key="2">
    <source>
        <dbReference type="ARBA" id="ARBA00022692"/>
    </source>
</evidence>
<comment type="similarity">
    <text evidence="5">Belongs to the 4-toluene sulfonate uptake permease (TSUP) (TC 2.A.102) family.</text>
</comment>
<dbReference type="EMBL" id="FXXQ01000005">
    <property type="protein sequence ID" value="SMX23660.1"/>
    <property type="molecule type" value="Genomic_DNA"/>
</dbReference>
<feature type="transmembrane region" description="Helical" evidence="5">
    <location>
        <begin position="235"/>
        <end position="251"/>
    </location>
</feature>
<accession>A0A238J105</accession>
<organism evidence="6 7">
    <name type="scientific">Boseongicola aestuarii</name>
    <dbReference type="NCBI Taxonomy" id="1470561"/>
    <lineage>
        <taxon>Bacteria</taxon>
        <taxon>Pseudomonadati</taxon>
        <taxon>Pseudomonadota</taxon>
        <taxon>Alphaproteobacteria</taxon>
        <taxon>Rhodobacterales</taxon>
        <taxon>Paracoccaceae</taxon>
        <taxon>Boseongicola</taxon>
    </lineage>
</organism>
<keyword evidence="7" id="KW-1185">Reference proteome</keyword>
<protein>
    <recommendedName>
        <fullName evidence="5">Probable membrane transporter protein</fullName>
    </recommendedName>
</protein>
<keyword evidence="2 5" id="KW-0812">Transmembrane</keyword>
<keyword evidence="4 5" id="KW-0472">Membrane</keyword>
<evidence type="ECO:0000256" key="5">
    <source>
        <dbReference type="RuleBase" id="RU363041"/>
    </source>
</evidence>
<gene>
    <name evidence="6" type="ORF">BOA8489_01771</name>
</gene>
<feature type="transmembrane region" description="Helical" evidence="5">
    <location>
        <begin position="176"/>
        <end position="196"/>
    </location>
</feature>
<keyword evidence="5" id="KW-1003">Cell membrane</keyword>
<keyword evidence="3 5" id="KW-1133">Transmembrane helix</keyword>
<evidence type="ECO:0000313" key="7">
    <source>
        <dbReference type="Proteomes" id="UP000201838"/>
    </source>
</evidence>
<feature type="transmembrane region" description="Helical" evidence="5">
    <location>
        <begin position="12"/>
        <end position="41"/>
    </location>
</feature>
<feature type="transmembrane region" description="Helical" evidence="5">
    <location>
        <begin position="104"/>
        <end position="122"/>
    </location>
</feature>
<name>A0A238J105_9RHOB</name>
<evidence type="ECO:0000256" key="4">
    <source>
        <dbReference type="ARBA" id="ARBA00023136"/>
    </source>
</evidence>
<feature type="transmembrane region" description="Helical" evidence="5">
    <location>
        <begin position="202"/>
        <end position="223"/>
    </location>
</feature>
<comment type="subcellular location">
    <subcellularLocation>
        <location evidence="5">Cell membrane</location>
        <topology evidence="5">Multi-pass membrane protein</topology>
    </subcellularLocation>
    <subcellularLocation>
        <location evidence="1">Membrane</location>
        <topology evidence="1">Multi-pass membrane protein</topology>
    </subcellularLocation>
</comment>
<dbReference type="Pfam" id="PF01925">
    <property type="entry name" value="TauE"/>
    <property type="match status" value="1"/>
</dbReference>
<feature type="transmembrane region" description="Helical" evidence="5">
    <location>
        <begin position="48"/>
        <end position="66"/>
    </location>
</feature>
<evidence type="ECO:0000313" key="6">
    <source>
        <dbReference type="EMBL" id="SMX23660.1"/>
    </source>
</evidence>